<dbReference type="SUPFAM" id="SSF52016">
    <property type="entry name" value="LeuD/IlvD-like"/>
    <property type="match status" value="1"/>
</dbReference>
<evidence type="ECO:0000256" key="4">
    <source>
        <dbReference type="ARBA" id="ARBA00022723"/>
    </source>
</evidence>
<dbReference type="SUPFAM" id="SSF53732">
    <property type="entry name" value="Aconitase iron-sulfur domain"/>
    <property type="match status" value="1"/>
</dbReference>
<reference evidence="11 12" key="1">
    <citation type="submission" date="2017-02" db="EMBL/GenBank/DDBJ databases">
        <title>isolation and characterization of a novel temperate virus Aeropyrum globular virus 1 infecting hyperthermophilic archaeon Aeropyrum.</title>
        <authorList>
            <person name="Yumiya M."/>
            <person name="Yoshida T."/>
            <person name="Sako Y."/>
        </authorList>
    </citation>
    <scope>NUCLEOTIDE SEQUENCE [LARGE SCALE GENOMIC DNA]</scope>
    <source>
        <strain evidence="11 12">YK1-12-2013</strain>
    </source>
</reference>
<dbReference type="Gene3D" id="3.30.499.10">
    <property type="entry name" value="Aconitase, domain 3"/>
    <property type="match status" value="2"/>
</dbReference>
<dbReference type="InterPro" id="IPR015928">
    <property type="entry name" value="Aconitase/3IPM_dehydase_swvl"/>
</dbReference>
<dbReference type="GO" id="GO:0046872">
    <property type="term" value="F:metal ion binding"/>
    <property type="evidence" value="ECO:0007669"/>
    <property type="project" value="UniProtKB-KW"/>
</dbReference>
<keyword evidence="4" id="KW-0479">Metal-binding</keyword>
<dbReference type="InterPro" id="IPR018136">
    <property type="entry name" value="Aconitase_4Fe-4S_BS"/>
</dbReference>
<comment type="similarity">
    <text evidence="2">Belongs to the aconitase/IPM isomerase family.</text>
</comment>
<comment type="cofactor">
    <cofactor evidence="1">
        <name>[4Fe-4S] cluster</name>
        <dbReference type="ChEBI" id="CHEBI:49883"/>
    </cofactor>
</comment>
<dbReference type="InterPro" id="IPR000573">
    <property type="entry name" value="AconitaseA/IPMdHydase_ssu_swvl"/>
</dbReference>
<dbReference type="RefSeq" id="WP_131159612.1">
    <property type="nucleotide sequence ID" value="NZ_BDMD01000011.1"/>
</dbReference>
<comment type="catalytic activity">
    <reaction evidence="8">
        <text>citrate = D-threo-isocitrate</text>
        <dbReference type="Rhea" id="RHEA:10336"/>
        <dbReference type="ChEBI" id="CHEBI:15562"/>
        <dbReference type="ChEBI" id="CHEBI:16947"/>
        <dbReference type="EC" id="4.2.1.3"/>
    </reaction>
</comment>
<dbReference type="EMBL" id="BDMD01000011">
    <property type="protein sequence ID" value="GBF08545.1"/>
    <property type="molecule type" value="Genomic_DNA"/>
</dbReference>
<dbReference type="NCBIfam" id="NF006757">
    <property type="entry name" value="PRK09277.1"/>
    <property type="match status" value="1"/>
</dbReference>
<evidence type="ECO:0000256" key="8">
    <source>
        <dbReference type="ARBA" id="ARBA00023501"/>
    </source>
</evidence>
<dbReference type="PROSITE" id="PS00450">
    <property type="entry name" value="ACONITASE_1"/>
    <property type="match status" value="1"/>
</dbReference>
<accession>A0A401H7X2</accession>
<dbReference type="Pfam" id="PF00694">
    <property type="entry name" value="Aconitase_C"/>
    <property type="match status" value="1"/>
</dbReference>
<evidence type="ECO:0000256" key="6">
    <source>
        <dbReference type="ARBA" id="ARBA00023014"/>
    </source>
</evidence>
<dbReference type="CDD" id="cd01580">
    <property type="entry name" value="AcnA_IRP_Swivel"/>
    <property type="match status" value="1"/>
</dbReference>
<comment type="caution">
    <text evidence="11">The sequence shown here is derived from an EMBL/GenBank/DDBJ whole genome shotgun (WGS) entry which is preliminary data.</text>
</comment>
<keyword evidence="6" id="KW-0411">Iron-sulfur</keyword>
<dbReference type="PANTHER" id="PTHR11670">
    <property type="entry name" value="ACONITASE/IRON-RESPONSIVE ELEMENT FAMILY MEMBER"/>
    <property type="match status" value="1"/>
</dbReference>
<dbReference type="Proteomes" id="UP000291213">
    <property type="component" value="Unassembled WGS sequence"/>
</dbReference>
<dbReference type="FunFam" id="3.30.499.10:FF:000002">
    <property type="entry name" value="Aconitate hydratase"/>
    <property type="match status" value="1"/>
</dbReference>
<gene>
    <name evidence="11" type="ORF">apy_02700</name>
</gene>
<dbReference type="Gene3D" id="6.10.190.10">
    <property type="match status" value="1"/>
</dbReference>
<dbReference type="GO" id="GO:0051536">
    <property type="term" value="F:iron-sulfur cluster binding"/>
    <property type="evidence" value="ECO:0007669"/>
    <property type="project" value="UniProtKB-KW"/>
</dbReference>
<dbReference type="InterPro" id="IPR015931">
    <property type="entry name" value="Acnase/IPM_dHydase_lsu_aba_1/3"/>
</dbReference>
<dbReference type="PRINTS" id="PR00415">
    <property type="entry name" value="ACONITASE"/>
</dbReference>
<evidence type="ECO:0000259" key="9">
    <source>
        <dbReference type="Pfam" id="PF00330"/>
    </source>
</evidence>
<dbReference type="Gene3D" id="3.20.19.10">
    <property type="entry name" value="Aconitase, domain 4"/>
    <property type="match status" value="1"/>
</dbReference>
<evidence type="ECO:0000313" key="11">
    <source>
        <dbReference type="EMBL" id="GBF08545.1"/>
    </source>
</evidence>
<keyword evidence="7" id="KW-0456">Lyase</keyword>
<dbReference type="CDD" id="cd01586">
    <property type="entry name" value="AcnA_IRP"/>
    <property type="match status" value="1"/>
</dbReference>
<dbReference type="InterPro" id="IPR044137">
    <property type="entry name" value="AcnA_IRP_Swivel"/>
</dbReference>
<feature type="domain" description="Aconitase A/isopropylmalate dehydratase small subunit swivel" evidence="10">
    <location>
        <begin position="696"/>
        <end position="822"/>
    </location>
</feature>
<evidence type="ECO:0000256" key="2">
    <source>
        <dbReference type="ARBA" id="ARBA00007185"/>
    </source>
</evidence>
<dbReference type="GO" id="GO:0003994">
    <property type="term" value="F:aconitate hydratase activity"/>
    <property type="evidence" value="ECO:0007669"/>
    <property type="project" value="UniProtKB-EC"/>
</dbReference>
<evidence type="ECO:0000256" key="1">
    <source>
        <dbReference type="ARBA" id="ARBA00001966"/>
    </source>
</evidence>
<dbReference type="OrthoDB" id="255at2157"/>
<sequence length="903" mass="101327">MASGGGFDFKPIEAELETPEGRARILLINKIDRVIPSDFNSLPYSIRVLLENVVRHYDGFVVRDEDVEAVARWSEYAGRKDVPFHPVRVVMQDFTGVPAVVDLAAMRDAMKQFGGDPSKVNPLIPVDLIIDHSIQVDYYGTAEAFRLNLKREYERNRERYQLLKWAQKAFSNFRVVPPGKGIIHQVNLEYLARVVWLSRRNGTLYAHPDSLLGTDSHTTMINGLGVFGWGVGGIEAEAVILGQPYYMLLPEVVGVRLVGELREGVTTTDLVLYITEKLRKKNVVGKFVEYFGEGVKKLSVPDRATIANMAPEYGATMGFFPVDEATIEYLRGTGRPEWLVQLVERYTKETGLWYSLEDPEPRYSDVVEIDLSDVEPSISGPSHPEDRIPLREAKERVRKIIMEYLEKKGRGPAIVELKLGDEEVHLTDGSVVYAALTSCTNTSNPSVMIAAALLARNAVKKGLRSRPWVKTSNAPGSRVVPEYWNRLGLMPYLEALGFHITGYGCTVCIGNSGPLRPEIEEAIREHDLWVATVLSGNRNFSGRIHPLARGNFLASPPLVVAYALAGRVDIDFEKEPVGYDPNGNPVYLRDLWPSQREVREAIEKALDPQLFVEKYKDIDKGDKFWEELKAPEGELYSWDPKSTYIRKPPYFDNMPLEPQPPRDIKGARVLVWAPDRTSTDHISPAGRISPDSKAGQYLIEQGVPPSQLNTCGSRRGNHEVMMRCTFDNPRFRNKLVPDREGGWTIFWPTGEVMHVFDAAMKYREMGVPLIVLAGKQYGVGSSRDWAAKGPALLGVKAVIAESYERIHRSNLVGMGVLPLEFMPGENAEKIGLDGSEEYDIIGIEEGLSPGKILTVRARKSDGRVIEFKVKARLDTPIEVEYYKHGGILQYVLRKLIREHGRGN</sequence>
<dbReference type="NCBIfam" id="NF009520">
    <property type="entry name" value="PRK12881.1"/>
    <property type="match status" value="1"/>
</dbReference>
<keyword evidence="5" id="KW-0408">Iron</keyword>
<dbReference type="FunFam" id="3.20.19.10:FF:000001">
    <property type="entry name" value="Aconitate hydratase"/>
    <property type="match status" value="1"/>
</dbReference>
<feature type="domain" description="Aconitase/3-isopropylmalate dehydratase large subunit alpha/beta/alpha" evidence="9">
    <location>
        <begin position="80"/>
        <end position="566"/>
    </location>
</feature>
<dbReference type="InterPro" id="IPR036008">
    <property type="entry name" value="Aconitase_4Fe-4S_dom"/>
</dbReference>
<evidence type="ECO:0000313" key="12">
    <source>
        <dbReference type="Proteomes" id="UP000291213"/>
    </source>
</evidence>
<name>A0A401H7X2_AERPX</name>
<dbReference type="InterPro" id="IPR006249">
    <property type="entry name" value="Aconitase/IRP2"/>
</dbReference>
<dbReference type="NCBIfam" id="TIGR01341">
    <property type="entry name" value="aconitase_1"/>
    <property type="match status" value="1"/>
</dbReference>
<organism evidence="11 12">
    <name type="scientific">Aeropyrum pernix</name>
    <dbReference type="NCBI Taxonomy" id="56636"/>
    <lineage>
        <taxon>Archaea</taxon>
        <taxon>Thermoproteota</taxon>
        <taxon>Thermoprotei</taxon>
        <taxon>Desulfurococcales</taxon>
        <taxon>Desulfurococcaceae</taxon>
        <taxon>Aeropyrum</taxon>
    </lineage>
</organism>
<evidence type="ECO:0000256" key="5">
    <source>
        <dbReference type="ARBA" id="ARBA00023004"/>
    </source>
</evidence>
<evidence type="ECO:0000256" key="7">
    <source>
        <dbReference type="ARBA" id="ARBA00023239"/>
    </source>
</evidence>
<protein>
    <recommendedName>
        <fullName evidence="3">aconitate hydratase</fullName>
        <ecNumber evidence="3">4.2.1.3</ecNumber>
    </recommendedName>
</protein>
<dbReference type="AlphaFoldDB" id="A0A401H7X2"/>
<dbReference type="Pfam" id="PF00330">
    <property type="entry name" value="Aconitase"/>
    <property type="match status" value="1"/>
</dbReference>
<proteinExistence type="inferred from homology"/>
<dbReference type="InterPro" id="IPR001030">
    <property type="entry name" value="Acoase/IPM_deHydtase_lsu_aba"/>
</dbReference>
<evidence type="ECO:0000256" key="3">
    <source>
        <dbReference type="ARBA" id="ARBA00012926"/>
    </source>
</evidence>
<evidence type="ECO:0000259" key="10">
    <source>
        <dbReference type="Pfam" id="PF00694"/>
    </source>
</evidence>
<dbReference type="EC" id="4.2.1.3" evidence="3"/>